<evidence type="ECO:0000313" key="4">
    <source>
        <dbReference type="Proteomes" id="UP000265955"/>
    </source>
</evidence>
<name>A0A3A3FNY1_9BURK</name>
<dbReference type="Pfam" id="PF13936">
    <property type="entry name" value="HTH_38"/>
    <property type="match status" value="1"/>
</dbReference>
<keyword evidence="4" id="KW-1185">Reference proteome</keyword>
<evidence type="ECO:0000259" key="2">
    <source>
        <dbReference type="Pfam" id="PF13936"/>
    </source>
</evidence>
<dbReference type="PANTHER" id="PTHR10948:SF23">
    <property type="entry name" value="TRANSPOSASE INSI FOR INSERTION SEQUENCE ELEMENT IS30A-RELATED"/>
    <property type="match status" value="1"/>
</dbReference>
<feature type="domain" description="Transposase IS30-like HTH" evidence="2">
    <location>
        <begin position="24"/>
        <end position="67"/>
    </location>
</feature>
<dbReference type="GO" id="GO:0005829">
    <property type="term" value="C:cytosol"/>
    <property type="evidence" value="ECO:0007669"/>
    <property type="project" value="TreeGrafter"/>
</dbReference>
<accession>A0A3A3FNY1</accession>
<dbReference type="InterPro" id="IPR025246">
    <property type="entry name" value="IS30-like_HTH"/>
</dbReference>
<comment type="caution">
    <text evidence="3">The sequence shown here is derived from an EMBL/GenBank/DDBJ whole genome shotgun (WGS) entry which is preliminary data.</text>
</comment>
<dbReference type="EMBL" id="QYUO01000001">
    <property type="protein sequence ID" value="RJF97917.1"/>
    <property type="molecule type" value="Genomic_DNA"/>
</dbReference>
<organism evidence="3 4">
    <name type="scientific">Noviherbaspirillum saxi</name>
    <dbReference type="NCBI Taxonomy" id="2320863"/>
    <lineage>
        <taxon>Bacteria</taxon>
        <taxon>Pseudomonadati</taxon>
        <taxon>Pseudomonadota</taxon>
        <taxon>Betaproteobacteria</taxon>
        <taxon>Burkholderiales</taxon>
        <taxon>Oxalobacteraceae</taxon>
        <taxon>Noviherbaspirillum</taxon>
    </lineage>
</organism>
<dbReference type="PANTHER" id="PTHR10948">
    <property type="entry name" value="TRANSPOSASE"/>
    <property type="match status" value="1"/>
</dbReference>
<proteinExistence type="predicted"/>
<dbReference type="Proteomes" id="UP000265955">
    <property type="component" value="Unassembled WGS sequence"/>
</dbReference>
<feature type="region of interest" description="Disordered" evidence="1">
    <location>
        <begin position="158"/>
        <end position="178"/>
    </location>
</feature>
<feature type="compositionally biased region" description="Polar residues" evidence="1">
    <location>
        <begin position="116"/>
        <end position="140"/>
    </location>
</feature>
<evidence type="ECO:0000256" key="1">
    <source>
        <dbReference type="SAM" id="MobiDB-lite"/>
    </source>
</evidence>
<sequence length="178" mass="19323">MRSGGKIRSHPSLQTAKSKLPRMRYTHLSQDERYQIHILNKAGRDQSEIARVMERDKPTISRELKRNCGQCGYRPRQAKRCLWAACAPQTTVVGLPPTREHLPRPGSPTAGVRSKSAVTSRSTSCPASATKASTNTSMPTSGPAAPCILPCATRRRAGSATATGKAIWSSAPASSRRW</sequence>
<dbReference type="Gene3D" id="1.10.10.60">
    <property type="entry name" value="Homeodomain-like"/>
    <property type="match status" value="1"/>
</dbReference>
<dbReference type="GO" id="GO:0032196">
    <property type="term" value="P:transposition"/>
    <property type="evidence" value="ECO:0007669"/>
    <property type="project" value="TreeGrafter"/>
</dbReference>
<reference evidence="4" key="1">
    <citation type="submission" date="2018-09" db="EMBL/GenBank/DDBJ databases">
        <authorList>
            <person name="Zhu H."/>
        </authorList>
    </citation>
    <scope>NUCLEOTIDE SEQUENCE [LARGE SCALE GENOMIC DNA]</scope>
    <source>
        <strain evidence="4">K1R23-30</strain>
    </source>
</reference>
<feature type="region of interest" description="Disordered" evidence="1">
    <location>
        <begin position="97"/>
        <end position="145"/>
    </location>
</feature>
<dbReference type="AlphaFoldDB" id="A0A3A3FNY1"/>
<protein>
    <recommendedName>
        <fullName evidence="2">Transposase IS30-like HTH domain-containing protein</fullName>
    </recommendedName>
</protein>
<dbReference type="InterPro" id="IPR051917">
    <property type="entry name" value="Transposase-Integrase"/>
</dbReference>
<gene>
    <name evidence="3" type="ORF">D3871_04820</name>
</gene>
<evidence type="ECO:0000313" key="3">
    <source>
        <dbReference type="EMBL" id="RJF97917.1"/>
    </source>
</evidence>
<feature type="region of interest" description="Disordered" evidence="1">
    <location>
        <begin position="1"/>
        <end position="21"/>
    </location>
</feature>
<dbReference type="GO" id="GO:0004803">
    <property type="term" value="F:transposase activity"/>
    <property type="evidence" value="ECO:0007669"/>
    <property type="project" value="TreeGrafter"/>
</dbReference>